<protein>
    <submittedName>
        <fullName evidence="1">Phage tail sheath protein FI</fullName>
    </submittedName>
</protein>
<sequence>MTKPMKTPGVYINELYARPNTVVPVPTSIPAFIGYTFLGEDLCNKPRRVTSLYEFYRIFGKEPPLIQFDLEKTESSEADFIGQNGENYLLKANGPHYRMYKAVKFFYQNGGDQCYIVSVGNYTVAPNLADLIAGIDLLEKVPEPTLLLVPDAVELFDESQIHLKDKFKAAYALQSHMVNHCGSMGNRMSILDIPLAYWQTEKNPSESIDAFRENVNPIRPNYNAYAAAYYPWLHTFLYPKEDYSYKNLSANALKTLDYLLQLEAPKKPEVNRGPFLLMVSQLTGQTAGEGADDPPMTDSKISKEEQLKIDKKNRQKADQNLQLISKAYQSLREAILKN</sequence>
<dbReference type="PANTHER" id="PTHR35861">
    <property type="match status" value="1"/>
</dbReference>
<accession>S7VFI1</accession>
<dbReference type="Proteomes" id="UP000014974">
    <property type="component" value="Unassembled WGS sequence"/>
</dbReference>
<name>S7VFI1_9BACT</name>
<dbReference type="EMBL" id="ATNM01000107">
    <property type="protein sequence ID" value="EPR68292.1"/>
    <property type="molecule type" value="Genomic_DNA"/>
</dbReference>
<dbReference type="InterPro" id="IPR052042">
    <property type="entry name" value="Tail_sheath_structural"/>
</dbReference>
<dbReference type="PATRIC" id="fig|641524.5.peg.2738"/>
<comment type="caution">
    <text evidence="1">The sequence shown here is derived from an EMBL/GenBank/DDBJ whole genome shotgun (WGS) entry which is preliminary data.</text>
</comment>
<organism evidence="1 2">
    <name type="scientific">Cyclobacterium qasimii M12-11B</name>
    <dbReference type="NCBI Taxonomy" id="641524"/>
    <lineage>
        <taxon>Bacteria</taxon>
        <taxon>Pseudomonadati</taxon>
        <taxon>Bacteroidota</taxon>
        <taxon>Cytophagia</taxon>
        <taxon>Cytophagales</taxon>
        <taxon>Cyclobacteriaceae</taxon>
        <taxon>Cyclobacterium</taxon>
    </lineage>
</organism>
<dbReference type="Gene3D" id="3.40.50.11780">
    <property type="match status" value="1"/>
</dbReference>
<dbReference type="eggNOG" id="COG3497">
    <property type="taxonomic scope" value="Bacteria"/>
</dbReference>
<dbReference type="PANTHER" id="PTHR35861:SF1">
    <property type="entry name" value="PHAGE TAIL SHEATH PROTEIN"/>
    <property type="match status" value="1"/>
</dbReference>
<dbReference type="AlphaFoldDB" id="S7VFI1"/>
<dbReference type="RefSeq" id="WP_020890955.1">
    <property type="nucleotide sequence ID" value="NZ_ATNM01000107.1"/>
</dbReference>
<evidence type="ECO:0000313" key="1">
    <source>
        <dbReference type="EMBL" id="EPR68292.1"/>
    </source>
</evidence>
<gene>
    <name evidence="1" type="ORF">ADICYQ_2762</name>
</gene>
<evidence type="ECO:0000313" key="2">
    <source>
        <dbReference type="Proteomes" id="UP000014974"/>
    </source>
</evidence>
<reference evidence="1 2" key="1">
    <citation type="journal article" date="2013" name="Genome Announc.">
        <title>Draft Genome Sequence of Cyclobacterium qasimii Strain M12-11BT, Isolated from Arctic Marine Sediment.</title>
        <authorList>
            <person name="Shivaji S."/>
            <person name="Ara S."/>
            <person name="Singh A."/>
            <person name="Kumar Pinnaka A."/>
        </authorList>
    </citation>
    <scope>NUCLEOTIDE SEQUENCE [LARGE SCALE GENOMIC DNA]</scope>
    <source>
        <strain evidence="1 2">M12-11B</strain>
    </source>
</reference>
<proteinExistence type="predicted"/>
<dbReference type="STRING" id="641524.ADICYQ_2762"/>